<dbReference type="Proteomes" id="UP001427805">
    <property type="component" value="Unassembled WGS sequence"/>
</dbReference>
<sequence length="311" mass="33333">MTDEYRPAPVAPDLELDFSEALVIAGDVEGGRVAAEALALAEVRVDERIGFDAASAALSRPHGRMIVIEATGAPDALVEPVLVQANRIALEHRLPIVATVDAGQIDLATSLLMSGNAKVLSAPSLAERVAAIAAARFGLVAPETGEDRQSVAPPRWADEVARIAETLTRLSRGDLSGPGVRDPGRGYRGEDPDGVEDANPREIRTAIRARRMRAQYFDAELFADPAWDMLLDLYASALERRQVSVSSLCIAAAVPPTTALRWISTLNEAGLFERNADPSDRRRAYIALSPKGLAGMRAYVAALRRQGLPLI</sequence>
<protein>
    <submittedName>
        <fullName evidence="3">Winged helix DNA-binding protein</fullName>
    </submittedName>
</protein>
<dbReference type="SUPFAM" id="SSF46785">
    <property type="entry name" value="Winged helix' DNA-binding domain"/>
    <property type="match status" value="1"/>
</dbReference>
<name>A0ABV0B6L7_9SPHN</name>
<dbReference type="InterPro" id="IPR000835">
    <property type="entry name" value="HTH_MarR-typ"/>
</dbReference>
<dbReference type="EMBL" id="JBDIZK010000001">
    <property type="protein sequence ID" value="MEN3745720.1"/>
    <property type="molecule type" value="Genomic_DNA"/>
</dbReference>
<organism evidence="3 4">
    <name type="scientific">Sphingomonas rustica</name>
    <dbReference type="NCBI Taxonomy" id="3103142"/>
    <lineage>
        <taxon>Bacteria</taxon>
        <taxon>Pseudomonadati</taxon>
        <taxon>Pseudomonadota</taxon>
        <taxon>Alphaproteobacteria</taxon>
        <taxon>Sphingomonadales</taxon>
        <taxon>Sphingomonadaceae</taxon>
        <taxon>Sphingomonas</taxon>
    </lineage>
</organism>
<keyword evidence="3" id="KW-0238">DNA-binding</keyword>
<comment type="caution">
    <text evidence="3">The sequence shown here is derived from an EMBL/GenBank/DDBJ whole genome shotgun (WGS) entry which is preliminary data.</text>
</comment>
<dbReference type="InterPro" id="IPR036388">
    <property type="entry name" value="WH-like_DNA-bd_sf"/>
</dbReference>
<dbReference type="Gene3D" id="1.10.10.10">
    <property type="entry name" value="Winged helix-like DNA-binding domain superfamily/Winged helix DNA-binding domain"/>
    <property type="match status" value="1"/>
</dbReference>
<keyword evidence="4" id="KW-1185">Reference proteome</keyword>
<evidence type="ECO:0000313" key="4">
    <source>
        <dbReference type="Proteomes" id="UP001427805"/>
    </source>
</evidence>
<dbReference type="RefSeq" id="WP_346244728.1">
    <property type="nucleotide sequence ID" value="NZ_JBDIZK010000001.1"/>
</dbReference>
<feature type="domain" description="HTH marR-type" evidence="2">
    <location>
        <begin position="239"/>
        <end position="292"/>
    </location>
</feature>
<dbReference type="Pfam" id="PF13463">
    <property type="entry name" value="HTH_27"/>
    <property type="match status" value="1"/>
</dbReference>
<gene>
    <name evidence="3" type="ORF">TPR58_00975</name>
</gene>
<evidence type="ECO:0000259" key="2">
    <source>
        <dbReference type="Pfam" id="PF13463"/>
    </source>
</evidence>
<evidence type="ECO:0000256" key="1">
    <source>
        <dbReference type="SAM" id="MobiDB-lite"/>
    </source>
</evidence>
<feature type="region of interest" description="Disordered" evidence="1">
    <location>
        <begin position="174"/>
        <end position="198"/>
    </location>
</feature>
<dbReference type="GO" id="GO:0003677">
    <property type="term" value="F:DNA binding"/>
    <property type="evidence" value="ECO:0007669"/>
    <property type="project" value="UniProtKB-KW"/>
</dbReference>
<evidence type="ECO:0000313" key="3">
    <source>
        <dbReference type="EMBL" id="MEN3745720.1"/>
    </source>
</evidence>
<dbReference type="InterPro" id="IPR036390">
    <property type="entry name" value="WH_DNA-bd_sf"/>
</dbReference>
<accession>A0ABV0B6L7</accession>
<reference evidence="3 4" key="1">
    <citation type="submission" date="2024-05" db="EMBL/GenBank/DDBJ databases">
        <title>Sphingomonas sp. HF-S3 16S ribosomal RNA gene Genome sequencing and assembly.</title>
        <authorList>
            <person name="Lee H."/>
        </authorList>
    </citation>
    <scope>NUCLEOTIDE SEQUENCE [LARGE SCALE GENOMIC DNA]</scope>
    <source>
        <strain evidence="3 4">HF-S3</strain>
    </source>
</reference>
<feature type="compositionally biased region" description="Basic and acidic residues" evidence="1">
    <location>
        <begin position="182"/>
        <end position="191"/>
    </location>
</feature>
<proteinExistence type="predicted"/>